<dbReference type="Pfam" id="PF22435">
    <property type="entry name" value="MRM3-like_sub_bind"/>
    <property type="match status" value="1"/>
</dbReference>
<dbReference type="GO" id="GO:0003723">
    <property type="term" value="F:RNA binding"/>
    <property type="evidence" value="ECO:0007669"/>
    <property type="project" value="InterPro"/>
</dbReference>
<dbReference type="RefSeq" id="WP_053946447.1">
    <property type="nucleotide sequence ID" value="NZ_CP012622.1"/>
</dbReference>
<dbReference type="InterPro" id="IPR053888">
    <property type="entry name" value="MRM3-like_sub_bind"/>
</dbReference>
<dbReference type="InterPro" id="IPR029026">
    <property type="entry name" value="tRNA_m1G_MTases_N"/>
</dbReference>
<name>A0A0M4JT65_9MOLU</name>
<protein>
    <submittedName>
        <fullName evidence="6">RNA methyltransferase, TrmH family</fullName>
    </submittedName>
</protein>
<dbReference type="AlphaFoldDB" id="A0A0M4JT65"/>
<dbReference type="PANTHER" id="PTHR43191">
    <property type="entry name" value="RRNA METHYLTRANSFERASE 3"/>
    <property type="match status" value="1"/>
</dbReference>
<dbReference type="EMBL" id="CP012622">
    <property type="protein sequence ID" value="ALD66696.1"/>
    <property type="molecule type" value="Genomic_DNA"/>
</dbReference>
<dbReference type="CDD" id="cd18095">
    <property type="entry name" value="SpoU-like_rRNA-MTase"/>
    <property type="match status" value="1"/>
</dbReference>
<organism evidence="6 7">
    <name type="scientific">Spiroplasma cantharicola</name>
    <dbReference type="NCBI Taxonomy" id="362837"/>
    <lineage>
        <taxon>Bacteria</taxon>
        <taxon>Bacillati</taxon>
        <taxon>Mycoplasmatota</taxon>
        <taxon>Mollicutes</taxon>
        <taxon>Entomoplasmatales</taxon>
        <taxon>Spiroplasmataceae</taxon>
        <taxon>Spiroplasma</taxon>
    </lineage>
</organism>
<reference evidence="6 7" key="1">
    <citation type="journal article" date="2015" name="Genome Announc.">
        <title>Complete Genome Sequence of Spiroplasma cantharicola CC-1T (DSM 21588), a Bacterium Isolated from Soldier Beetle (Cantharis carolinus).</title>
        <authorList>
            <person name="Lo W.S."/>
            <person name="Liu P.Y."/>
            <person name="Kuo C.H."/>
        </authorList>
    </citation>
    <scope>NUCLEOTIDE SEQUENCE [LARGE SCALE GENOMIC DNA]</scope>
    <source>
        <strain evidence="6 7">CC-1</strain>
    </source>
</reference>
<evidence type="ECO:0000259" key="5">
    <source>
        <dbReference type="Pfam" id="PF22435"/>
    </source>
</evidence>
<evidence type="ECO:0000256" key="3">
    <source>
        <dbReference type="ARBA" id="ARBA00022679"/>
    </source>
</evidence>
<evidence type="ECO:0000313" key="7">
    <source>
        <dbReference type="Proteomes" id="UP000063919"/>
    </source>
</evidence>
<dbReference type="InterPro" id="IPR029028">
    <property type="entry name" value="Alpha/beta_knot_MTases"/>
</dbReference>
<comment type="similarity">
    <text evidence="1">Belongs to the class IV-like SAM-binding methyltransferase superfamily. RNA methyltransferase TrmH family.</text>
</comment>
<evidence type="ECO:0000256" key="1">
    <source>
        <dbReference type="ARBA" id="ARBA00007228"/>
    </source>
</evidence>
<dbReference type="GO" id="GO:0006396">
    <property type="term" value="P:RNA processing"/>
    <property type="evidence" value="ECO:0007669"/>
    <property type="project" value="InterPro"/>
</dbReference>
<feature type="domain" description="MRM3-like substrate binding" evidence="5">
    <location>
        <begin position="8"/>
        <end position="87"/>
    </location>
</feature>
<dbReference type="InterPro" id="IPR001537">
    <property type="entry name" value="SpoU_MeTrfase"/>
</dbReference>
<keyword evidence="3 6" id="KW-0808">Transferase</keyword>
<proteinExistence type="inferred from homology"/>
<dbReference type="PATRIC" id="fig|362837.3.peg.806"/>
<dbReference type="GO" id="GO:0008173">
    <property type="term" value="F:RNA methyltransferase activity"/>
    <property type="evidence" value="ECO:0007669"/>
    <property type="project" value="InterPro"/>
</dbReference>
<dbReference type="InterPro" id="IPR051259">
    <property type="entry name" value="rRNA_Methyltransferase"/>
</dbReference>
<dbReference type="Pfam" id="PF00588">
    <property type="entry name" value="SpoU_methylase"/>
    <property type="match status" value="1"/>
</dbReference>
<dbReference type="Proteomes" id="UP000063919">
    <property type="component" value="Chromosome"/>
</dbReference>
<dbReference type="InterPro" id="IPR029064">
    <property type="entry name" value="Ribosomal_eL30-like_sf"/>
</dbReference>
<keyword evidence="7" id="KW-1185">Reference proteome</keyword>
<dbReference type="PANTHER" id="PTHR43191:SF2">
    <property type="entry name" value="RRNA METHYLTRANSFERASE 3, MITOCHONDRIAL"/>
    <property type="match status" value="1"/>
</dbReference>
<dbReference type="STRING" id="362837.SCANT_v1c07900"/>
<evidence type="ECO:0000256" key="2">
    <source>
        <dbReference type="ARBA" id="ARBA00022603"/>
    </source>
</evidence>
<sequence>MKITSVSNSLIEEVLSYKESKIQKEQKKYIIEGLKMVDLALQKEVVELLLVESKLIDKYRNFNNVIEISDNVSKKLSDLKTNQGIYAVCRIQKNQELKGNYLILDGIQDPGNLGTLIRSAFAFDFKNIICSNDCVSFYNPKVLRATQSNHFNLNLLNEDLNNFIDNLKQKNIIILGTLLKQKSDLLENIKNKRVALILGNEGQGISKEVSQRIDKNIVIKTNEELDSLNVGVAGSILMNIIYSL</sequence>
<feature type="domain" description="tRNA/rRNA methyltransferase SpoU type" evidence="4">
    <location>
        <begin position="101"/>
        <end position="238"/>
    </location>
</feature>
<evidence type="ECO:0000259" key="4">
    <source>
        <dbReference type="Pfam" id="PF00588"/>
    </source>
</evidence>
<gene>
    <name evidence="6" type="primary">spoU</name>
    <name evidence="6" type="ORF">SCANT_v1c07900</name>
</gene>
<dbReference type="OrthoDB" id="9794400at2"/>
<dbReference type="SUPFAM" id="SSF55315">
    <property type="entry name" value="L30e-like"/>
    <property type="match status" value="1"/>
</dbReference>
<keyword evidence="2 6" id="KW-0489">Methyltransferase</keyword>
<evidence type="ECO:0000313" key="6">
    <source>
        <dbReference type="EMBL" id="ALD66696.1"/>
    </source>
</evidence>
<accession>A0A0M4JT65</accession>
<dbReference type="GO" id="GO:0032259">
    <property type="term" value="P:methylation"/>
    <property type="evidence" value="ECO:0007669"/>
    <property type="project" value="UniProtKB-KW"/>
</dbReference>
<dbReference type="SUPFAM" id="SSF75217">
    <property type="entry name" value="alpha/beta knot"/>
    <property type="match status" value="1"/>
</dbReference>
<dbReference type="Gene3D" id="3.30.1330.30">
    <property type="match status" value="1"/>
</dbReference>
<dbReference type="KEGG" id="scj:SCANT_v1c07900"/>
<dbReference type="Gene3D" id="3.40.1280.10">
    <property type="match status" value="1"/>
</dbReference>